<dbReference type="AlphaFoldDB" id="A0A832LW19"/>
<dbReference type="FunFam" id="1.10.10.10:FF:000001">
    <property type="entry name" value="LysR family transcriptional regulator"/>
    <property type="match status" value="1"/>
</dbReference>
<sequence length="295" mass="33743">MFDWRKLEVFLKVYETRSFTKTARAMYLSQPTVTIHIKQLEEFLGVNLLDRDTRNVIPSKAGKIVYEYGKRILQLYREMERELLPYKEVETGLLEIGGSTIPGQYILPRVIKLFREIYPQTKIFLKVSDTAGVIEGLLRGDFELGVVGAKLKEGNLHFEACCQDEIVLIAPPDFESEKITLKDLAELPLIKREEGSGTWKTVVSHLEKRGIDPYRLKIVGEMGSTEAVKSAVRAGLGLSFVSKRAVELEVTLNLLKIVTVENFEITREFYLAYLKNKKFTSTGEIFLNFCRKMFS</sequence>
<dbReference type="Gene3D" id="3.40.190.10">
    <property type="entry name" value="Periplasmic binding protein-like II"/>
    <property type="match status" value="2"/>
</dbReference>
<evidence type="ECO:0000256" key="2">
    <source>
        <dbReference type="ARBA" id="ARBA00023015"/>
    </source>
</evidence>
<dbReference type="InterPro" id="IPR036388">
    <property type="entry name" value="WH-like_DNA-bd_sf"/>
</dbReference>
<reference evidence="6" key="1">
    <citation type="journal article" date="2020" name="mSystems">
        <title>Genome- and Community-Level Interaction Insights into Carbon Utilization and Element Cycling Functions of Hydrothermarchaeota in Hydrothermal Sediment.</title>
        <authorList>
            <person name="Zhou Z."/>
            <person name="Liu Y."/>
            <person name="Xu W."/>
            <person name="Pan J."/>
            <person name="Luo Z.H."/>
            <person name="Li M."/>
        </authorList>
    </citation>
    <scope>NUCLEOTIDE SEQUENCE [LARGE SCALE GENOMIC DNA]</scope>
    <source>
        <strain evidence="6">SpSt-605</strain>
    </source>
</reference>
<dbReference type="Pfam" id="PF00126">
    <property type="entry name" value="HTH_1"/>
    <property type="match status" value="1"/>
</dbReference>
<name>A0A832LW19_9BACT</name>
<dbReference type="NCBIfam" id="NF040786">
    <property type="entry name" value="LysR_Sec_metab"/>
    <property type="match status" value="1"/>
</dbReference>
<evidence type="ECO:0000256" key="1">
    <source>
        <dbReference type="ARBA" id="ARBA00009437"/>
    </source>
</evidence>
<dbReference type="Pfam" id="PF03466">
    <property type="entry name" value="LysR_substrate"/>
    <property type="match status" value="1"/>
</dbReference>
<dbReference type="Gene3D" id="1.10.10.10">
    <property type="entry name" value="Winged helix-like DNA-binding domain superfamily/Winged helix DNA-binding domain"/>
    <property type="match status" value="1"/>
</dbReference>
<evidence type="ECO:0000256" key="3">
    <source>
        <dbReference type="ARBA" id="ARBA00023125"/>
    </source>
</evidence>
<accession>A0A832LW19</accession>
<dbReference type="InterPro" id="IPR005119">
    <property type="entry name" value="LysR_subst-bd"/>
</dbReference>
<evidence type="ECO:0000259" key="5">
    <source>
        <dbReference type="PROSITE" id="PS50931"/>
    </source>
</evidence>
<evidence type="ECO:0000313" key="6">
    <source>
        <dbReference type="EMBL" id="HGV55217.1"/>
    </source>
</evidence>
<dbReference type="EMBL" id="DSZU01000067">
    <property type="protein sequence ID" value="HGV55217.1"/>
    <property type="molecule type" value="Genomic_DNA"/>
</dbReference>
<dbReference type="CDD" id="cd08420">
    <property type="entry name" value="PBP2_CysL_like"/>
    <property type="match status" value="1"/>
</dbReference>
<feature type="domain" description="HTH lysR-type" evidence="5">
    <location>
        <begin position="2"/>
        <end position="59"/>
    </location>
</feature>
<protein>
    <submittedName>
        <fullName evidence="6">LysR family transcriptional regulator</fullName>
    </submittedName>
</protein>
<organism evidence="6">
    <name type="scientific">Caldimicrobium thiodismutans</name>
    <dbReference type="NCBI Taxonomy" id="1653476"/>
    <lineage>
        <taxon>Bacteria</taxon>
        <taxon>Pseudomonadati</taxon>
        <taxon>Thermodesulfobacteriota</taxon>
        <taxon>Thermodesulfobacteria</taxon>
        <taxon>Thermodesulfobacteriales</taxon>
        <taxon>Thermodesulfobacteriaceae</taxon>
        <taxon>Caldimicrobium</taxon>
    </lineage>
</organism>
<evidence type="ECO:0000256" key="4">
    <source>
        <dbReference type="ARBA" id="ARBA00023163"/>
    </source>
</evidence>
<keyword evidence="4" id="KW-0804">Transcription</keyword>
<dbReference type="GO" id="GO:0003700">
    <property type="term" value="F:DNA-binding transcription factor activity"/>
    <property type="evidence" value="ECO:0007669"/>
    <property type="project" value="InterPro"/>
</dbReference>
<comment type="caution">
    <text evidence="6">The sequence shown here is derived from an EMBL/GenBank/DDBJ whole genome shotgun (WGS) entry which is preliminary data.</text>
</comment>
<dbReference type="PANTHER" id="PTHR30126">
    <property type="entry name" value="HTH-TYPE TRANSCRIPTIONAL REGULATOR"/>
    <property type="match status" value="1"/>
</dbReference>
<dbReference type="PANTHER" id="PTHR30126:SF64">
    <property type="entry name" value="HTH-TYPE TRANSCRIPTIONAL REGULATOR CITR"/>
    <property type="match status" value="1"/>
</dbReference>
<proteinExistence type="inferred from homology"/>
<dbReference type="InterPro" id="IPR036390">
    <property type="entry name" value="WH_DNA-bd_sf"/>
</dbReference>
<dbReference type="PROSITE" id="PS50931">
    <property type="entry name" value="HTH_LYSR"/>
    <property type="match status" value="1"/>
</dbReference>
<dbReference type="InterPro" id="IPR047788">
    <property type="entry name" value="LysR-like_Sec_metab"/>
</dbReference>
<dbReference type="SUPFAM" id="SSF53850">
    <property type="entry name" value="Periplasmic binding protein-like II"/>
    <property type="match status" value="1"/>
</dbReference>
<keyword evidence="2" id="KW-0805">Transcription regulation</keyword>
<dbReference type="SUPFAM" id="SSF46785">
    <property type="entry name" value="Winged helix' DNA-binding domain"/>
    <property type="match status" value="1"/>
</dbReference>
<keyword evidence="3" id="KW-0238">DNA-binding</keyword>
<gene>
    <name evidence="6" type="ORF">ENT73_03925</name>
</gene>
<dbReference type="GO" id="GO:0000976">
    <property type="term" value="F:transcription cis-regulatory region binding"/>
    <property type="evidence" value="ECO:0007669"/>
    <property type="project" value="TreeGrafter"/>
</dbReference>
<dbReference type="PRINTS" id="PR00039">
    <property type="entry name" value="HTHLYSR"/>
</dbReference>
<dbReference type="InterPro" id="IPR000847">
    <property type="entry name" value="LysR_HTH_N"/>
</dbReference>
<comment type="similarity">
    <text evidence="1">Belongs to the LysR transcriptional regulatory family.</text>
</comment>